<evidence type="ECO:0000313" key="4">
    <source>
        <dbReference type="EMBL" id="AFT99609.1"/>
    </source>
</evidence>
<dbReference type="AlphaFoldDB" id="K0ES02"/>
<keyword evidence="2" id="KW-1133">Transmembrane helix</keyword>
<evidence type="ECO:0000256" key="1">
    <source>
        <dbReference type="SAM" id="MobiDB-lite"/>
    </source>
</evidence>
<sequence>MVRTPVGKARKRRRPSGRRSPVRRRDPEVYVPEPNPDAPAARPRRTGDWEQWLDLPARTAEQVPEPSVAPERRRVPAADEDDRAGGYDDNVAPPPAIINRSGIHPGVPLRHPTRQRSRQSNGNRILAVLIVLGVGIAVVSILYTAINGLGGDDKPAAASSTVRAPGAVTTAATSTAPPAQASAIATQGCEQRRTPDIVSGTDPGGTATGPDAILAFEYAYYVERSGYRARAVVADNAIVSPADQIQRGINQTPVGTRYCVLVTRAKDGDDGLAHWEVKLTEQYPGEQPRTFTQLITTRTLASRTLITAIASG</sequence>
<keyword evidence="2" id="KW-0472">Membrane</keyword>
<accession>K0ES02</accession>
<dbReference type="Pfam" id="PF26527">
    <property type="entry name" value="DUF8176"/>
    <property type="match status" value="1"/>
</dbReference>
<feature type="domain" description="DUF8176" evidence="3">
    <location>
        <begin position="187"/>
        <end position="310"/>
    </location>
</feature>
<keyword evidence="5" id="KW-1185">Reference proteome</keyword>
<evidence type="ECO:0000256" key="2">
    <source>
        <dbReference type="SAM" id="Phobius"/>
    </source>
</evidence>
<dbReference type="eggNOG" id="ENOG5031DRM">
    <property type="taxonomic scope" value="Bacteria"/>
</dbReference>
<reference evidence="4 5" key="1">
    <citation type="journal article" date="2012" name="J. Bacteriol.">
        <title>Complete genome sequence of Nocardia brasiliensis HUJEG-1.</title>
        <authorList>
            <person name="Vera-Cabrera L."/>
            <person name="Ortiz-Lopez R."/>
            <person name="Elizondo-Gonzalez R."/>
            <person name="Perez-Maya A.A."/>
            <person name="Ocampo-Candiani J."/>
        </authorList>
    </citation>
    <scope>NUCLEOTIDE SEQUENCE [LARGE SCALE GENOMIC DNA]</scope>
    <source>
        <strain evidence="5">ATCC 700358</strain>
    </source>
</reference>
<proteinExistence type="predicted"/>
<keyword evidence="2" id="KW-0812">Transmembrane</keyword>
<feature type="region of interest" description="Disordered" evidence="1">
    <location>
        <begin position="1"/>
        <end position="119"/>
    </location>
</feature>
<gene>
    <name evidence="4" type="ORF">O3I_008235</name>
</gene>
<protein>
    <recommendedName>
        <fullName evidence="3">DUF8176 domain-containing protein</fullName>
    </recommendedName>
</protein>
<name>K0ES02_NOCB7</name>
<dbReference type="STRING" id="1133849.O3I_008235"/>
<feature type="region of interest" description="Disordered" evidence="1">
    <location>
        <begin position="185"/>
        <end position="205"/>
    </location>
</feature>
<dbReference type="InterPro" id="IPR058489">
    <property type="entry name" value="DUF8176"/>
</dbReference>
<organism evidence="4 5">
    <name type="scientific">Nocardia brasiliensis (strain ATCC 700358 / HUJEG-1)</name>
    <dbReference type="NCBI Taxonomy" id="1133849"/>
    <lineage>
        <taxon>Bacteria</taxon>
        <taxon>Bacillati</taxon>
        <taxon>Actinomycetota</taxon>
        <taxon>Actinomycetes</taxon>
        <taxon>Mycobacteriales</taxon>
        <taxon>Nocardiaceae</taxon>
        <taxon>Nocardia</taxon>
    </lineage>
</organism>
<feature type="transmembrane region" description="Helical" evidence="2">
    <location>
        <begin position="125"/>
        <end position="146"/>
    </location>
</feature>
<dbReference type="KEGG" id="nbr:O3I_008235"/>
<feature type="compositionally biased region" description="Basic residues" evidence="1">
    <location>
        <begin position="8"/>
        <end position="22"/>
    </location>
</feature>
<dbReference type="EMBL" id="CP003876">
    <property type="protein sequence ID" value="AFT99609.1"/>
    <property type="molecule type" value="Genomic_DNA"/>
</dbReference>
<dbReference type="Proteomes" id="UP000006304">
    <property type="component" value="Chromosome"/>
</dbReference>
<evidence type="ECO:0000259" key="3">
    <source>
        <dbReference type="Pfam" id="PF26527"/>
    </source>
</evidence>
<evidence type="ECO:0000313" key="5">
    <source>
        <dbReference type="Proteomes" id="UP000006304"/>
    </source>
</evidence>
<dbReference type="HOGENOM" id="CLU_060939_0_0_11"/>